<feature type="chain" id="PRO_5045846558" evidence="1">
    <location>
        <begin position="33"/>
        <end position="192"/>
    </location>
</feature>
<dbReference type="EMBL" id="JAVRHS010000001">
    <property type="protein sequence ID" value="MDT0574992.1"/>
    <property type="molecule type" value="Genomic_DNA"/>
</dbReference>
<keyword evidence="1" id="KW-0732">Signal</keyword>
<dbReference type="PROSITE" id="PS51257">
    <property type="entry name" value="PROKAR_LIPOPROTEIN"/>
    <property type="match status" value="1"/>
</dbReference>
<sequence>MKPSHDTTAKQAMRKCWMLTGMAIAFTGLGLASCAPQQAVAPAPAPVRPAAPVAPPPPATVASNWQDGALTPGDWFYRADPAATRALFGTAGGATLFTMACEPANRQIRLWRAGATGKAAAMTIVTTSQSRTLPALVVDGSTPQTMATLPPHDPIIDAMVFSRGRFAVMVPGAPDLLLPNWAEIARVAEDCR</sequence>
<feature type="signal peptide" evidence="1">
    <location>
        <begin position="1"/>
        <end position="32"/>
    </location>
</feature>
<dbReference type="Proteomes" id="UP001259803">
    <property type="component" value="Unassembled WGS sequence"/>
</dbReference>
<protein>
    <submittedName>
        <fullName evidence="2">Uncharacterized protein</fullName>
    </submittedName>
</protein>
<comment type="caution">
    <text evidence="2">The sequence shown here is derived from an EMBL/GenBank/DDBJ whole genome shotgun (WGS) entry which is preliminary data.</text>
</comment>
<dbReference type="RefSeq" id="WP_311339545.1">
    <property type="nucleotide sequence ID" value="NZ_JAVRHS010000001.1"/>
</dbReference>
<accession>A0ABU2ZEG7</accession>
<proteinExistence type="predicted"/>
<name>A0ABU2ZEG7_9SPHN</name>
<reference evidence="2 3" key="1">
    <citation type="submission" date="2023-09" db="EMBL/GenBank/DDBJ databases">
        <authorList>
            <person name="Rey-Velasco X."/>
        </authorList>
    </citation>
    <scope>NUCLEOTIDE SEQUENCE [LARGE SCALE GENOMIC DNA]</scope>
    <source>
        <strain evidence="2 3">F390</strain>
    </source>
</reference>
<evidence type="ECO:0000313" key="2">
    <source>
        <dbReference type="EMBL" id="MDT0574992.1"/>
    </source>
</evidence>
<evidence type="ECO:0000313" key="3">
    <source>
        <dbReference type="Proteomes" id="UP001259803"/>
    </source>
</evidence>
<gene>
    <name evidence="2" type="ORF">RM533_02200</name>
</gene>
<keyword evidence="3" id="KW-1185">Reference proteome</keyword>
<organism evidence="2 3">
    <name type="scientific">Croceicoccus esteveae</name>
    <dbReference type="NCBI Taxonomy" id="3075597"/>
    <lineage>
        <taxon>Bacteria</taxon>
        <taxon>Pseudomonadati</taxon>
        <taxon>Pseudomonadota</taxon>
        <taxon>Alphaproteobacteria</taxon>
        <taxon>Sphingomonadales</taxon>
        <taxon>Erythrobacteraceae</taxon>
        <taxon>Croceicoccus</taxon>
    </lineage>
</organism>
<evidence type="ECO:0000256" key="1">
    <source>
        <dbReference type="SAM" id="SignalP"/>
    </source>
</evidence>